<dbReference type="EMBL" id="CM046392">
    <property type="protein sequence ID" value="KAI8554417.1"/>
    <property type="molecule type" value="Genomic_DNA"/>
</dbReference>
<evidence type="ECO:0000313" key="1">
    <source>
        <dbReference type="EMBL" id="KAI8554417.1"/>
    </source>
</evidence>
<protein>
    <submittedName>
        <fullName evidence="1">Uncharacterized protein</fullName>
    </submittedName>
</protein>
<sequence length="98" mass="11126">MLCLFTKYVVSNVTTSSNSLQVALFLALAHNTFLSRPSLFKSIAKKKSELSTFIFMKYLGFASASPSTSSERRHLYNIISAIFLKIWKLFRSPNLNLK</sequence>
<dbReference type="Proteomes" id="UP001062846">
    <property type="component" value="Chromosome 5"/>
</dbReference>
<evidence type="ECO:0000313" key="2">
    <source>
        <dbReference type="Proteomes" id="UP001062846"/>
    </source>
</evidence>
<name>A0ACC0NNS8_RHOML</name>
<comment type="caution">
    <text evidence="1">The sequence shown here is derived from an EMBL/GenBank/DDBJ whole genome shotgun (WGS) entry which is preliminary data.</text>
</comment>
<proteinExistence type="predicted"/>
<organism evidence="1 2">
    <name type="scientific">Rhododendron molle</name>
    <name type="common">Chinese azalea</name>
    <name type="synonym">Azalea mollis</name>
    <dbReference type="NCBI Taxonomy" id="49168"/>
    <lineage>
        <taxon>Eukaryota</taxon>
        <taxon>Viridiplantae</taxon>
        <taxon>Streptophyta</taxon>
        <taxon>Embryophyta</taxon>
        <taxon>Tracheophyta</taxon>
        <taxon>Spermatophyta</taxon>
        <taxon>Magnoliopsida</taxon>
        <taxon>eudicotyledons</taxon>
        <taxon>Gunneridae</taxon>
        <taxon>Pentapetalae</taxon>
        <taxon>asterids</taxon>
        <taxon>Ericales</taxon>
        <taxon>Ericaceae</taxon>
        <taxon>Ericoideae</taxon>
        <taxon>Rhodoreae</taxon>
        <taxon>Rhododendron</taxon>
    </lineage>
</organism>
<keyword evidence="2" id="KW-1185">Reference proteome</keyword>
<reference evidence="1" key="1">
    <citation type="submission" date="2022-02" db="EMBL/GenBank/DDBJ databases">
        <title>Plant Genome Project.</title>
        <authorList>
            <person name="Zhang R.-G."/>
        </authorList>
    </citation>
    <scope>NUCLEOTIDE SEQUENCE</scope>
    <source>
        <strain evidence="1">AT1</strain>
    </source>
</reference>
<gene>
    <name evidence="1" type="ORF">RHMOL_Rhmol05G0097400</name>
</gene>
<accession>A0ACC0NNS8</accession>